<organism evidence="2">
    <name type="scientific">Streptomyces sp. R11</name>
    <dbReference type="NCBI Taxonomy" id="3238625"/>
    <lineage>
        <taxon>Bacteria</taxon>
        <taxon>Bacillati</taxon>
        <taxon>Actinomycetota</taxon>
        <taxon>Actinomycetes</taxon>
        <taxon>Kitasatosporales</taxon>
        <taxon>Streptomycetaceae</taxon>
        <taxon>Streptomyces</taxon>
    </lineage>
</organism>
<feature type="compositionally biased region" description="Pro residues" evidence="1">
    <location>
        <begin position="11"/>
        <end position="26"/>
    </location>
</feature>
<accession>A0AB39N0K7</accession>
<proteinExistence type="predicted"/>
<gene>
    <name evidence="2" type="ORF">AB5J55_21925</name>
</gene>
<dbReference type="EMBL" id="CP163432">
    <property type="protein sequence ID" value="XDQ12115.1"/>
    <property type="molecule type" value="Genomic_DNA"/>
</dbReference>
<dbReference type="AlphaFoldDB" id="A0AB39N0K7"/>
<name>A0AB39N0K7_9ACTN</name>
<feature type="compositionally biased region" description="Low complexity" evidence="1">
    <location>
        <begin position="96"/>
        <end position="110"/>
    </location>
</feature>
<protein>
    <submittedName>
        <fullName evidence="2">Uncharacterized protein</fullName>
    </submittedName>
</protein>
<sequence>MDSPAYAHGPFVPPDEPPQPPPPAGPDRPGDPVAAALGNASLLGAPAYRKGSNRALLLGDTEYTGRLPGGWRTDDPAKAALVVCADTAENGPPSRPATTRTTSPSTSPTR</sequence>
<feature type="region of interest" description="Disordered" evidence="1">
    <location>
        <begin position="85"/>
        <end position="110"/>
    </location>
</feature>
<reference evidence="2" key="1">
    <citation type="submission" date="2024-07" db="EMBL/GenBank/DDBJ databases">
        <authorList>
            <person name="Yu S.T."/>
        </authorList>
    </citation>
    <scope>NUCLEOTIDE SEQUENCE</scope>
    <source>
        <strain evidence="2">R11</strain>
    </source>
</reference>
<evidence type="ECO:0000256" key="1">
    <source>
        <dbReference type="SAM" id="MobiDB-lite"/>
    </source>
</evidence>
<feature type="region of interest" description="Disordered" evidence="1">
    <location>
        <begin position="1"/>
        <end position="35"/>
    </location>
</feature>
<evidence type="ECO:0000313" key="2">
    <source>
        <dbReference type="EMBL" id="XDQ12115.1"/>
    </source>
</evidence>
<dbReference type="RefSeq" id="WP_369272304.1">
    <property type="nucleotide sequence ID" value="NZ_CP163432.1"/>
</dbReference>